<proteinExistence type="predicted"/>
<organism evidence="1">
    <name type="scientific">Nitrosopumilus spindle-shaped virus</name>
    <dbReference type="NCBI Taxonomy" id="2508184"/>
    <lineage>
        <taxon>Viruses</taxon>
        <taxon>Viruses incertae sedis</taxon>
        <taxon>Thaspiviridae</taxon>
        <taxon>Nitmarvirus</taxon>
        <taxon>Nitmarvirus maris</taxon>
        <taxon>Nitmarvirus NSV1</taxon>
    </lineage>
</organism>
<name>A0A514K5C8_9VIRU</name>
<reference evidence="1" key="1">
    <citation type="submission" date="2019-02" db="EMBL/GenBank/DDBJ databases">
        <title>Spindle-shaped viruses infect a marine ammonia-oxidizing thaumarchaeon.</title>
        <authorList>
            <person name="Kim J.-G."/>
            <person name="Kim S.-J."/>
            <person name="Rhee S.-K."/>
        </authorList>
    </citation>
    <scope>NUCLEOTIDE SEQUENCE [LARGE SCALE GENOMIC DNA]</scope>
    <source>
        <strain evidence="1">NSV6</strain>
    </source>
</reference>
<evidence type="ECO:0000313" key="1">
    <source>
        <dbReference type="EMBL" id="QDI74098.1"/>
    </source>
</evidence>
<dbReference type="EMBL" id="MK570058">
    <property type="protein sequence ID" value="QDI74098.1"/>
    <property type="molecule type" value="Genomic_DNA"/>
</dbReference>
<protein>
    <submittedName>
        <fullName evidence="1">Uncharacterized protein</fullName>
    </submittedName>
</protein>
<accession>A0A514K5C8</accession>
<sequence>MSENFCDHCETKLDEENSSGDYDNLCIGCQIGEF</sequence>